<dbReference type="PANTHER" id="PTHR11786:SF0">
    <property type="entry name" value="ARYLAMINE N-ACETYLTRANSFERASE 4-RELATED"/>
    <property type="match status" value="1"/>
</dbReference>
<dbReference type="AlphaFoldDB" id="A0A059F694"/>
<comment type="caution">
    <text evidence="3">The sequence shown here is derived from an EMBL/GenBank/DDBJ whole genome shotgun (WGS) entry which is preliminary data.</text>
</comment>
<evidence type="ECO:0000313" key="4">
    <source>
        <dbReference type="Proteomes" id="UP000024816"/>
    </source>
</evidence>
<sequence>MHLKAYFARIGYDGTPAADLETLRALSHLHPRAIPFENLDVQLKRPVSMAPEVVFDKLVTRRRGGWCYEMNGLLGWALGEIGFDVRRVEGGVMREVRGDEAFGNHLCLAVRLDGRDYLVDVGFGGSQTAPMVIAPGSDAQVPFDLELVPLENGYWRMVQYTLGKPFSFDFHPDRCNEALLADKCNWQQSDPASVFVQNLVAQKRTGDAHVTLRGRVFTRLESGAEETRLLQSGAELVDVLNDEFDINEPEAEALWPAICARHEALFPQA</sequence>
<dbReference type="InterPro" id="IPR001447">
    <property type="entry name" value="Arylamine_N-AcTrfase"/>
</dbReference>
<dbReference type="Gene3D" id="2.40.128.150">
    <property type="entry name" value="Cysteine proteinases"/>
    <property type="match status" value="1"/>
</dbReference>
<evidence type="ECO:0000256" key="1">
    <source>
        <dbReference type="ARBA" id="ARBA00006547"/>
    </source>
</evidence>
<proteinExistence type="inferred from homology"/>
<evidence type="ECO:0000256" key="2">
    <source>
        <dbReference type="RuleBase" id="RU003452"/>
    </source>
</evidence>
<dbReference type="Proteomes" id="UP000024816">
    <property type="component" value="Unassembled WGS sequence"/>
</dbReference>
<protein>
    <submittedName>
        <fullName evidence="3">N-acetyltransferase</fullName>
    </submittedName>
</protein>
<comment type="similarity">
    <text evidence="1 2">Belongs to the arylamine N-acetyltransferase family.</text>
</comment>
<reference evidence="3 4" key="1">
    <citation type="journal article" date="2014" name="Antonie Van Leeuwenhoek">
        <title>Hyphomonas beringensis sp. nov. and Hyphomonas chukchiensis sp. nov., isolated from surface seawater of the Bering Sea and Chukchi Sea.</title>
        <authorList>
            <person name="Li C."/>
            <person name="Lai Q."/>
            <person name="Li G."/>
            <person name="Dong C."/>
            <person name="Wang J."/>
            <person name="Liao Y."/>
            <person name="Shao Z."/>
        </authorList>
    </citation>
    <scope>NUCLEOTIDE SEQUENCE [LARGE SCALE GENOMIC DNA]</scope>
    <source>
        <strain evidence="3 4">VP2</strain>
    </source>
</reference>
<evidence type="ECO:0000313" key="3">
    <source>
        <dbReference type="EMBL" id="KCZ83870.1"/>
    </source>
</evidence>
<dbReference type="PANTHER" id="PTHR11786">
    <property type="entry name" value="N-HYDROXYARYLAMINE O-ACETYLTRANSFERASE"/>
    <property type="match status" value="1"/>
</dbReference>
<dbReference type="OrthoDB" id="7181050at2"/>
<organism evidence="3 4">
    <name type="scientific">Hyphomonas jannaschiana VP2</name>
    <dbReference type="NCBI Taxonomy" id="1280952"/>
    <lineage>
        <taxon>Bacteria</taxon>
        <taxon>Pseudomonadati</taxon>
        <taxon>Pseudomonadota</taxon>
        <taxon>Alphaproteobacteria</taxon>
        <taxon>Hyphomonadales</taxon>
        <taxon>Hyphomonadaceae</taxon>
        <taxon>Hyphomonas</taxon>
    </lineage>
</organism>
<name>A0A059F694_9PROT</name>
<dbReference type="Gene3D" id="3.30.2140.10">
    <property type="entry name" value="Arylamine N-acetyltransferase"/>
    <property type="match status" value="1"/>
</dbReference>
<dbReference type="Pfam" id="PF00797">
    <property type="entry name" value="Acetyltransf_2"/>
    <property type="match status" value="1"/>
</dbReference>
<dbReference type="STRING" id="1280952.HJA_16305"/>
<dbReference type="EMBL" id="ARYJ01000016">
    <property type="protein sequence ID" value="KCZ83870.1"/>
    <property type="molecule type" value="Genomic_DNA"/>
</dbReference>
<dbReference type="SUPFAM" id="SSF54001">
    <property type="entry name" value="Cysteine proteinases"/>
    <property type="match status" value="1"/>
</dbReference>
<dbReference type="PRINTS" id="PR01543">
    <property type="entry name" value="ANATRNSFRASE"/>
</dbReference>
<dbReference type="GO" id="GO:0016407">
    <property type="term" value="F:acetyltransferase activity"/>
    <property type="evidence" value="ECO:0007669"/>
    <property type="project" value="InterPro"/>
</dbReference>
<dbReference type="eggNOG" id="COG2162">
    <property type="taxonomic scope" value="Bacteria"/>
</dbReference>
<gene>
    <name evidence="3" type="ORF">HJA_16305</name>
</gene>
<dbReference type="PATRIC" id="fig|1280952.3.peg.3263"/>
<accession>A0A059F694</accession>
<dbReference type="InterPro" id="IPR038765">
    <property type="entry name" value="Papain-like_cys_pep_sf"/>
</dbReference>
<keyword evidence="4" id="KW-1185">Reference proteome</keyword>
<keyword evidence="3" id="KW-0808">Transferase</keyword>
<dbReference type="RefSeq" id="WP_051597810.1">
    <property type="nucleotide sequence ID" value="NZ_ARYJ01000016.1"/>
</dbReference>